<dbReference type="GO" id="GO:0048038">
    <property type="term" value="F:quinone binding"/>
    <property type="evidence" value="ECO:0007669"/>
    <property type="project" value="TreeGrafter"/>
</dbReference>
<comment type="caution">
    <text evidence="5">The sequence shown here is derived from an EMBL/GenBank/DDBJ whole genome shotgun (WGS) entry which is preliminary data.</text>
</comment>
<dbReference type="AlphaFoldDB" id="A0A1E3H9V5"/>
<dbReference type="PANTHER" id="PTHR42760">
    <property type="entry name" value="SHORT-CHAIN DEHYDROGENASES/REDUCTASES FAMILY MEMBER"/>
    <property type="match status" value="1"/>
</dbReference>
<dbReference type="EMBL" id="AWGH01000071">
    <property type="protein sequence ID" value="ODN73100.1"/>
    <property type="molecule type" value="Genomic_DNA"/>
</dbReference>
<dbReference type="InterPro" id="IPR002347">
    <property type="entry name" value="SDR_fam"/>
</dbReference>
<name>A0A1E3H9V5_9TREE</name>
<accession>A0A1E3H9V5</accession>
<protein>
    <submittedName>
        <fullName evidence="5">Glucose 1-dehydrogenase</fullName>
    </submittedName>
</protein>
<keyword evidence="3" id="KW-0560">Oxidoreductase</keyword>
<evidence type="ECO:0000313" key="5">
    <source>
        <dbReference type="EMBL" id="ODN73100.1"/>
    </source>
</evidence>
<keyword evidence="4" id="KW-0684">Rhamnose metabolism</keyword>
<dbReference type="GeneID" id="30197515"/>
<evidence type="ECO:0000256" key="3">
    <source>
        <dbReference type="ARBA" id="ARBA00023002"/>
    </source>
</evidence>
<evidence type="ECO:0000313" key="6">
    <source>
        <dbReference type="Proteomes" id="UP000094819"/>
    </source>
</evidence>
<gene>
    <name evidence="5" type="ORF">L198_08305</name>
</gene>
<comment type="similarity">
    <text evidence="1">Belongs to the short-chain dehydrogenases/reductases (SDR) family.</text>
</comment>
<dbReference type="InterPro" id="IPR036291">
    <property type="entry name" value="NAD(P)-bd_dom_sf"/>
</dbReference>
<dbReference type="OrthoDB" id="47007at2759"/>
<dbReference type="GO" id="GO:0006633">
    <property type="term" value="P:fatty acid biosynthetic process"/>
    <property type="evidence" value="ECO:0007669"/>
    <property type="project" value="TreeGrafter"/>
</dbReference>
<sequence length="260" mass="26802">MSFGLLKGKVVAVTGCSTGIGRAIAIGAATNGANLVLHHFGDHSTRFDIAQVESACHDLGAKTVTVPGDISDAKTASAIVSASVSSFSRLDILISNAGICPFHSFLDLPHPLWHRVQNVNLNGAFYAVQAAANQMASQSPKGGSIVAVSSISALMGGGEQCHYTPTKAGVKSLMESCAIALGPMGIRCNSVLPGTIETNINKQDLANPSKRADQIRRIPLGRLGEPEDLVGPALFFASDLSGYCTGASVLVDGGMAISLQ</sequence>
<dbReference type="Gene3D" id="3.40.50.720">
    <property type="entry name" value="NAD(P)-binding Rossmann-like Domain"/>
    <property type="match status" value="1"/>
</dbReference>
<dbReference type="Pfam" id="PF13561">
    <property type="entry name" value="adh_short_C2"/>
    <property type="match status" value="1"/>
</dbReference>
<dbReference type="PANTHER" id="PTHR42760:SF83">
    <property type="entry name" value="(3R)-3-HYDROXYACYL-COA DEHYDROGENASE"/>
    <property type="match status" value="1"/>
</dbReference>
<keyword evidence="6" id="KW-1185">Reference proteome</keyword>
<dbReference type="PRINTS" id="PR00081">
    <property type="entry name" value="GDHRDH"/>
</dbReference>
<dbReference type="FunFam" id="3.40.50.720:FF:000417">
    <property type="entry name" value="Glucose 1-dehydrogenase, putative"/>
    <property type="match status" value="1"/>
</dbReference>
<dbReference type="GO" id="GO:0016616">
    <property type="term" value="F:oxidoreductase activity, acting on the CH-OH group of donors, NAD or NADP as acceptor"/>
    <property type="evidence" value="ECO:0007669"/>
    <property type="project" value="TreeGrafter"/>
</dbReference>
<evidence type="ECO:0000256" key="2">
    <source>
        <dbReference type="ARBA" id="ARBA00022857"/>
    </source>
</evidence>
<reference evidence="5 6" key="1">
    <citation type="submission" date="2016-06" db="EMBL/GenBank/DDBJ databases">
        <title>Evolution of pathogenesis and genome organization in the Tremellales.</title>
        <authorList>
            <person name="Cuomo C."/>
            <person name="Litvintseva A."/>
            <person name="Heitman J."/>
            <person name="Chen Y."/>
            <person name="Sun S."/>
            <person name="Springer D."/>
            <person name="Dromer F."/>
            <person name="Young S."/>
            <person name="Zeng Q."/>
            <person name="Chapman S."/>
            <person name="Gujja S."/>
            <person name="Saif S."/>
            <person name="Birren B."/>
        </authorList>
    </citation>
    <scope>NUCLEOTIDE SEQUENCE [LARGE SCALE GENOMIC DNA]</scope>
    <source>
        <strain evidence="5 6">CBS 7118</strain>
    </source>
</reference>
<dbReference type="Proteomes" id="UP000094819">
    <property type="component" value="Unassembled WGS sequence"/>
</dbReference>
<dbReference type="GO" id="GO:0019301">
    <property type="term" value="P:rhamnose catabolic process"/>
    <property type="evidence" value="ECO:0007669"/>
    <property type="project" value="UniProtKB-ARBA"/>
</dbReference>
<evidence type="ECO:0000256" key="4">
    <source>
        <dbReference type="ARBA" id="ARBA00023308"/>
    </source>
</evidence>
<dbReference type="RefSeq" id="XP_019027751.1">
    <property type="nucleotide sequence ID" value="XM_019180270.1"/>
</dbReference>
<dbReference type="PRINTS" id="PR00080">
    <property type="entry name" value="SDRFAMILY"/>
</dbReference>
<proteinExistence type="inferred from homology"/>
<evidence type="ECO:0000256" key="1">
    <source>
        <dbReference type="ARBA" id="ARBA00006484"/>
    </source>
</evidence>
<keyword evidence="2" id="KW-0521">NADP</keyword>
<organism evidence="5 6">
    <name type="scientific">Cryptococcus wingfieldii CBS 7118</name>
    <dbReference type="NCBI Taxonomy" id="1295528"/>
    <lineage>
        <taxon>Eukaryota</taxon>
        <taxon>Fungi</taxon>
        <taxon>Dikarya</taxon>
        <taxon>Basidiomycota</taxon>
        <taxon>Agaricomycotina</taxon>
        <taxon>Tremellomycetes</taxon>
        <taxon>Tremellales</taxon>
        <taxon>Cryptococcaceae</taxon>
        <taxon>Cryptococcus</taxon>
    </lineage>
</organism>
<dbReference type="SUPFAM" id="SSF51735">
    <property type="entry name" value="NAD(P)-binding Rossmann-fold domains"/>
    <property type="match status" value="1"/>
</dbReference>